<protein>
    <submittedName>
        <fullName evidence="2">Uncharacterized protein</fullName>
    </submittedName>
</protein>
<reference evidence="2 3" key="1">
    <citation type="submission" date="2023-06" db="EMBL/GenBank/DDBJ databases">
        <title>Actinomycetospora Odt1-22.</title>
        <authorList>
            <person name="Supong K."/>
        </authorList>
    </citation>
    <scope>NUCLEOTIDE SEQUENCE [LARGE SCALE GENOMIC DNA]</scope>
    <source>
        <strain evidence="2 3">Odt1-22</strain>
    </source>
</reference>
<sequence>MPAGVVRALSAAAVVGVCLLLAVVAGDLLLGPAGPVLAPFAGAGLAAAVLAATGLGTARRTDGAGAGRSAVLAAATGDADSLPALAGVLREGTHAEHAEVWLAGPDGLTAQTADDRAPSLAALLTRPDVDHAHPVLDGDSRSAELRAVLTLGKPGRAVSATDRALVADVAEATGLLVRGLARGERLRARVARSAELARETEESRRRLGRAREIERRRLVGELSGATTDRLAAVRRAVEDAVEVVDEGLEPDSDDDDRAEAADLARHHLYSARQRLEELLDRFRVIARGVHPAVLRDQGLRAALEEVVADLPRPVHLSGRLPRLPWEVESGLYYAAVATLSAVPGDAPLELVLARVGDRASVAVTVPDDPGPVLASLGEDADRLAALGGALDAEAEGLRAWLPVELSPVVESR</sequence>
<keyword evidence="3" id="KW-1185">Reference proteome</keyword>
<keyword evidence="1" id="KW-0472">Membrane</keyword>
<accession>A0ABT7M9B9</accession>
<feature type="transmembrane region" description="Helical" evidence="1">
    <location>
        <begin position="36"/>
        <end position="58"/>
    </location>
</feature>
<dbReference type="EMBL" id="JASVWF010000002">
    <property type="protein sequence ID" value="MDL5156627.1"/>
    <property type="molecule type" value="Genomic_DNA"/>
</dbReference>
<proteinExistence type="predicted"/>
<keyword evidence="1" id="KW-0812">Transmembrane</keyword>
<gene>
    <name evidence="2" type="ORF">QRT03_11705</name>
</gene>
<evidence type="ECO:0000256" key="1">
    <source>
        <dbReference type="SAM" id="Phobius"/>
    </source>
</evidence>
<keyword evidence="1" id="KW-1133">Transmembrane helix</keyword>
<name>A0ABT7M9B9_9PSEU</name>
<comment type="caution">
    <text evidence="2">The sequence shown here is derived from an EMBL/GenBank/DDBJ whole genome shotgun (WGS) entry which is preliminary data.</text>
</comment>
<evidence type="ECO:0000313" key="3">
    <source>
        <dbReference type="Proteomes" id="UP001231924"/>
    </source>
</evidence>
<dbReference type="RefSeq" id="WP_286052940.1">
    <property type="nucleotide sequence ID" value="NZ_JASVWF010000002.1"/>
</dbReference>
<evidence type="ECO:0000313" key="2">
    <source>
        <dbReference type="EMBL" id="MDL5156627.1"/>
    </source>
</evidence>
<organism evidence="2 3">
    <name type="scientific">Actinomycetospora termitidis</name>
    <dbReference type="NCBI Taxonomy" id="3053470"/>
    <lineage>
        <taxon>Bacteria</taxon>
        <taxon>Bacillati</taxon>
        <taxon>Actinomycetota</taxon>
        <taxon>Actinomycetes</taxon>
        <taxon>Pseudonocardiales</taxon>
        <taxon>Pseudonocardiaceae</taxon>
        <taxon>Actinomycetospora</taxon>
    </lineage>
</organism>
<dbReference type="Proteomes" id="UP001231924">
    <property type="component" value="Unassembled WGS sequence"/>
</dbReference>